<comment type="caution">
    <text evidence="1">The sequence shown here is derived from an EMBL/GenBank/DDBJ whole genome shotgun (WGS) entry which is preliminary data.</text>
</comment>
<reference evidence="2" key="1">
    <citation type="submission" date="2017-04" db="EMBL/GenBank/DDBJ databases">
        <title>Genome evolution of the luminous symbionts of deep sea anglerfish.</title>
        <authorList>
            <person name="Hendry T.A."/>
        </authorList>
    </citation>
    <scope>NUCLEOTIDE SEQUENCE [LARGE SCALE GENOMIC DNA]</scope>
</reference>
<proteinExistence type="predicted"/>
<name>A0A2A5T0A6_9GAMM</name>
<accession>A0A2A5T0A6</accession>
<sequence length="43" mass="4753">MGNKSPAWKEHLISSGVTQRNKPFHLSVSEVMTIVIASHQSGY</sequence>
<dbReference type="RefSeq" id="WP_263363547.1">
    <property type="nucleotide sequence ID" value="NZ_NBYY01000033.1"/>
</dbReference>
<organism evidence="1 2">
    <name type="scientific">Candidatus Enterovibrio escicola</name>
    <dbReference type="NCBI Taxonomy" id="1927127"/>
    <lineage>
        <taxon>Bacteria</taxon>
        <taxon>Pseudomonadati</taxon>
        <taxon>Pseudomonadota</taxon>
        <taxon>Gammaproteobacteria</taxon>
        <taxon>Vibrionales</taxon>
        <taxon>Vibrionaceae</taxon>
        <taxon>Enterovibrio</taxon>
    </lineage>
</organism>
<gene>
    <name evidence="1" type="ORF">BTN49_2843</name>
</gene>
<evidence type="ECO:0000313" key="2">
    <source>
        <dbReference type="Proteomes" id="UP000219020"/>
    </source>
</evidence>
<keyword evidence="2" id="KW-1185">Reference proteome</keyword>
<dbReference type="EMBL" id="NBYY01000033">
    <property type="protein sequence ID" value="PCS21594.1"/>
    <property type="molecule type" value="Genomic_DNA"/>
</dbReference>
<dbReference type="GeneID" id="78828783"/>
<protein>
    <submittedName>
        <fullName evidence="1">Mobile element protein</fullName>
    </submittedName>
</protein>
<dbReference type="Proteomes" id="UP000219020">
    <property type="component" value="Unassembled WGS sequence"/>
</dbReference>
<dbReference type="AlphaFoldDB" id="A0A2A5T0A6"/>
<evidence type="ECO:0000313" key="1">
    <source>
        <dbReference type="EMBL" id="PCS21594.1"/>
    </source>
</evidence>